<organism evidence="1">
    <name type="scientific">uncultured Alphaproteobacteria bacterium</name>
    <dbReference type="NCBI Taxonomy" id="91750"/>
    <lineage>
        <taxon>Bacteria</taxon>
        <taxon>Pseudomonadati</taxon>
        <taxon>Pseudomonadota</taxon>
        <taxon>Alphaproteobacteria</taxon>
        <taxon>environmental samples</taxon>
    </lineage>
</organism>
<dbReference type="SUPFAM" id="SSF144052">
    <property type="entry name" value="Thermophilic metalloprotease-like"/>
    <property type="match status" value="1"/>
</dbReference>
<accession>A0A212KDN6</accession>
<sequence length="101" mass="10691">MTLRVEKGAIVDFAGLEDTVSTLRRMFAAIGSPKAYVLAECGVGLNDRAKLTGVMLTDEGPSAPCISVSVPMPRWGASTTCRSTWISCFTTPPSASTAFLF</sequence>
<name>A0A212KDN6_9PROT</name>
<protein>
    <submittedName>
        <fullName evidence="1">Uncharacterized protein</fullName>
    </submittedName>
</protein>
<gene>
    <name evidence="1" type="ORF">KL86APRO_12670</name>
</gene>
<reference evidence="1" key="1">
    <citation type="submission" date="2016-04" db="EMBL/GenBank/DDBJ databases">
        <authorList>
            <person name="Evans L.H."/>
            <person name="Alamgir A."/>
            <person name="Owens N."/>
            <person name="Weber N.D."/>
            <person name="Virtaneva K."/>
            <person name="Barbian K."/>
            <person name="Babar A."/>
            <person name="Rosenke K."/>
        </authorList>
    </citation>
    <scope>NUCLEOTIDE SEQUENCE</scope>
    <source>
        <strain evidence="1">86</strain>
    </source>
</reference>
<proteinExistence type="predicted"/>
<evidence type="ECO:0000313" key="1">
    <source>
        <dbReference type="EMBL" id="SBW09771.1"/>
    </source>
</evidence>
<dbReference type="EMBL" id="FLUO01000001">
    <property type="protein sequence ID" value="SBW09771.1"/>
    <property type="molecule type" value="Genomic_DNA"/>
</dbReference>
<dbReference type="AlphaFoldDB" id="A0A212KDN6"/>